<keyword evidence="1" id="KW-0732">Signal</keyword>
<feature type="chain" id="PRO_5009209696" evidence="1">
    <location>
        <begin position="26"/>
        <end position="195"/>
    </location>
</feature>
<dbReference type="Proteomes" id="UP000175691">
    <property type="component" value="Unassembled WGS sequence"/>
</dbReference>
<evidence type="ECO:0000256" key="1">
    <source>
        <dbReference type="SAM" id="SignalP"/>
    </source>
</evidence>
<dbReference type="EMBL" id="MDHN01000015">
    <property type="protein sequence ID" value="OFC71248.1"/>
    <property type="molecule type" value="Genomic_DNA"/>
</dbReference>
<feature type="signal peptide" evidence="1">
    <location>
        <begin position="1"/>
        <end position="25"/>
    </location>
</feature>
<keyword evidence="4" id="KW-1185">Reference proteome</keyword>
<dbReference type="InterPro" id="IPR051686">
    <property type="entry name" value="Lipoprotein_DolP"/>
</dbReference>
<sequence>MWCSTRKALCVVTALTLLSGMQGCAVVAVGAAGALTAKVANDRRTVGTQLDDQTAEGQVSYQWSKSDALKKSTNLQIDIYNGVALVTGQAPSQSLIDEAIAGVEQIEYVQKIHNQIRLQMPIEASTQANDIWLASKVKTKLLADERVPSLQVRVIVQNSEVFLMGRVTNQEGTYAVEIARNVSGVQRVIRAFEIM</sequence>
<organism evidence="3 4">
    <name type="scientific">Alteromonas confluentis</name>
    <dbReference type="NCBI Taxonomy" id="1656094"/>
    <lineage>
        <taxon>Bacteria</taxon>
        <taxon>Pseudomonadati</taxon>
        <taxon>Pseudomonadota</taxon>
        <taxon>Gammaproteobacteria</taxon>
        <taxon>Alteromonadales</taxon>
        <taxon>Alteromonadaceae</taxon>
        <taxon>Alteromonas/Salinimonas group</taxon>
        <taxon>Alteromonas</taxon>
    </lineage>
</organism>
<accession>A0A1E7ZCM3</accession>
<dbReference type="InterPro" id="IPR007055">
    <property type="entry name" value="BON_dom"/>
</dbReference>
<gene>
    <name evidence="3" type="ORF">BFC18_08800</name>
</gene>
<proteinExistence type="predicted"/>
<dbReference type="PANTHER" id="PTHR34606">
    <property type="entry name" value="BON DOMAIN-CONTAINING PROTEIN"/>
    <property type="match status" value="1"/>
</dbReference>
<feature type="domain" description="BON" evidence="2">
    <location>
        <begin position="129"/>
        <end position="195"/>
    </location>
</feature>
<dbReference type="OrthoDB" id="9783990at2"/>
<evidence type="ECO:0000313" key="4">
    <source>
        <dbReference type="Proteomes" id="UP000175691"/>
    </source>
</evidence>
<evidence type="ECO:0000259" key="2">
    <source>
        <dbReference type="PROSITE" id="PS50914"/>
    </source>
</evidence>
<name>A0A1E7ZCM3_9ALTE</name>
<comment type="caution">
    <text evidence="3">The sequence shown here is derived from an EMBL/GenBank/DDBJ whole genome shotgun (WGS) entry which is preliminary data.</text>
</comment>
<dbReference type="Pfam" id="PF04972">
    <property type="entry name" value="BON"/>
    <property type="match status" value="2"/>
</dbReference>
<dbReference type="PANTHER" id="PTHR34606:SF4">
    <property type="entry name" value="OUTER MEMBRANE LIPOPROTEIN DOLP"/>
    <property type="match status" value="1"/>
</dbReference>
<dbReference type="STRING" id="1656094.BFC18_08800"/>
<dbReference type="PROSITE" id="PS51257">
    <property type="entry name" value="PROKAR_LIPOPROTEIN"/>
    <property type="match status" value="1"/>
</dbReference>
<feature type="domain" description="BON" evidence="2">
    <location>
        <begin position="51"/>
        <end position="120"/>
    </location>
</feature>
<dbReference type="PROSITE" id="PS50914">
    <property type="entry name" value="BON"/>
    <property type="match status" value="2"/>
</dbReference>
<protein>
    <submittedName>
        <fullName evidence="3">BON domain-containing protein</fullName>
    </submittedName>
</protein>
<evidence type="ECO:0000313" key="3">
    <source>
        <dbReference type="EMBL" id="OFC71248.1"/>
    </source>
</evidence>
<dbReference type="AlphaFoldDB" id="A0A1E7ZCM3"/>
<reference evidence="3 4" key="1">
    <citation type="submission" date="2016-08" db="EMBL/GenBank/DDBJ databases">
        <authorList>
            <person name="Seilhamer J.J."/>
        </authorList>
    </citation>
    <scope>NUCLEOTIDE SEQUENCE [LARGE SCALE GENOMIC DNA]</scope>
    <source>
        <strain evidence="3 4">KCTC 42603</strain>
    </source>
</reference>